<dbReference type="InterPro" id="IPR036875">
    <property type="entry name" value="Znf_CCHC_sf"/>
</dbReference>
<dbReference type="OMA" id="AMETIPX"/>
<feature type="domain" description="CCHC-type" evidence="3">
    <location>
        <begin position="320"/>
        <end position="335"/>
    </location>
</feature>
<reference evidence="5" key="2">
    <citation type="journal article" date="2013" name="Nat. Genet.">
        <title>The genome of the platyfish, Xiphophorus maculatus, provides insights into evolutionary adaptation and several complex traits.</title>
        <authorList>
            <person name="Schartl M."/>
            <person name="Walter R.B."/>
            <person name="Shen Y."/>
            <person name="Garcia T."/>
            <person name="Catchen J."/>
            <person name="Amores A."/>
            <person name="Braasch I."/>
            <person name="Chalopin D."/>
            <person name="Volff J.N."/>
            <person name="Lesch K.P."/>
            <person name="Bisazza A."/>
            <person name="Minx P."/>
            <person name="Hillier L."/>
            <person name="Wilson R.K."/>
            <person name="Fuerstenberg S."/>
            <person name="Boore J."/>
            <person name="Searle S."/>
            <person name="Postlethwait J.H."/>
            <person name="Warren W.C."/>
        </authorList>
    </citation>
    <scope>NUCLEOTIDE SEQUENCE [LARGE SCALE GENOMIC DNA]</scope>
    <source>
        <strain evidence="5">JP 163 A</strain>
    </source>
</reference>
<dbReference type="GO" id="GO:0008270">
    <property type="term" value="F:zinc ion binding"/>
    <property type="evidence" value="ECO:0007669"/>
    <property type="project" value="UniProtKB-KW"/>
</dbReference>
<dbReference type="InterPro" id="IPR045358">
    <property type="entry name" value="Ty3_capsid"/>
</dbReference>
<feature type="compositionally biased region" description="Low complexity" evidence="2">
    <location>
        <begin position="88"/>
        <end position="99"/>
    </location>
</feature>
<dbReference type="Ensembl" id="ENSXMAT00000040081.1">
    <property type="protein sequence ID" value="ENSXMAP00000030278.1"/>
    <property type="gene ID" value="ENSXMAG00000023008.1"/>
</dbReference>
<dbReference type="Gene3D" id="4.10.60.10">
    <property type="entry name" value="Zinc finger, CCHC-type"/>
    <property type="match status" value="1"/>
</dbReference>
<dbReference type="SUPFAM" id="SSF57756">
    <property type="entry name" value="Retrovirus zinc finger-like domains"/>
    <property type="match status" value="1"/>
</dbReference>
<dbReference type="GO" id="GO:0003676">
    <property type="term" value="F:nucleic acid binding"/>
    <property type="evidence" value="ECO:0007669"/>
    <property type="project" value="InterPro"/>
</dbReference>
<dbReference type="Proteomes" id="UP000002852">
    <property type="component" value="Unassembled WGS sequence"/>
</dbReference>
<keyword evidence="1" id="KW-0862">Zinc</keyword>
<dbReference type="SMART" id="SM00343">
    <property type="entry name" value="ZnF_C2HC"/>
    <property type="match status" value="1"/>
</dbReference>
<dbReference type="InterPro" id="IPR032567">
    <property type="entry name" value="RTL1-rel"/>
</dbReference>
<organism evidence="4 5">
    <name type="scientific">Xiphophorus maculatus</name>
    <name type="common">Southern platyfish</name>
    <name type="synonym">Platypoecilus maculatus</name>
    <dbReference type="NCBI Taxonomy" id="8083"/>
    <lineage>
        <taxon>Eukaryota</taxon>
        <taxon>Metazoa</taxon>
        <taxon>Chordata</taxon>
        <taxon>Craniata</taxon>
        <taxon>Vertebrata</taxon>
        <taxon>Euteleostomi</taxon>
        <taxon>Actinopterygii</taxon>
        <taxon>Neopterygii</taxon>
        <taxon>Teleostei</taxon>
        <taxon>Neoteleostei</taxon>
        <taxon>Acanthomorphata</taxon>
        <taxon>Ovalentaria</taxon>
        <taxon>Atherinomorphae</taxon>
        <taxon>Cyprinodontiformes</taxon>
        <taxon>Poeciliidae</taxon>
        <taxon>Poeciliinae</taxon>
        <taxon>Xiphophorus</taxon>
    </lineage>
</organism>
<dbReference type="InParanoid" id="A0A3B5QH83"/>
<reference evidence="4" key="3">
    <citation type="submission" date="2025-08" db="UniProtKB">
        <authorList>
            <consortium name="Ensembl"/>
        </authorList>
    </citation>
    <scope>IDENTIFICATION</scope>
    <source>
        <strain evidence="4">JP 163 A</strain>
    </source>
</reference>
<evidence type="ECO:0000313" key="4">
    <source>
        <dbReference type="Ensembl" id="ENSXMAP00000030278.1"/>
    </source>
</evidence>
<dbReference type="PANTHER" id="PTHR15503">
    <property type="entry name" value="LDOC1 RELATED"/>
    <property type="match status" value="1"/>
</dbReference>
<reference evidence="5" key="1">
    <citation type="submission" date="2012-01" db="EMBL/GenBank/DDBJ databases">
        <authorList>
            <person name="Walter R."/>
            <person name="Schartl M."/>
            <person name="Warren W."/>
        </authorList>
    </citation>
    <scope>NUCLEOTIDE SEQUENCE [LARGE SCALE GENOMIC DNA]</scope>
    <source>
        <strain evidence="5">JP 163 A</strain>
    </source>
</reference>
<dbReference type="Pfam" id="PF19259">
    <property type="entry name" value="Ty3_capsid"/>
    <property type="match status" value="1"/>
</dbReference>
<evidence type="ECO:0000256" key="1">
    <source>
        <dbReference type="PROSITE-ProRule" id="PRU00047"/>
    </source>
</evidence>
<feature type="region of interest" description="Disordered" evidence="2">
    <location>
        <begin position="273"/>
        <end position="296"/>
    </location>
</feature>
<dbReference type="GeneTree" id="ENSGT00950000183173"/>
<accession>A0A3B5QH83</accession>
<sequence>MWVRKLNQTMTEPSSQSDPAEPPHNTSLDHALIARHDSMLNALVDQQRSTNQRLEQLSDILTALHQRIVPADPPPVAAPPASFQTGVSAAPERAPPASARLREVSPPMPEPYTGEIDRCRGFLLQCSLVFSSSPQSFQTDGAKISFVVGNLRGRALKWAEARSAQHNLFHRTYDSFVLEFTQTFGYSESPADISRSLLSIKQGNRSVADFAIDFRTLAAASTWNAGALTGAFLQALNEDLKDELALRDEPGSLEELVALAIRIDNRIRDRARAKKEPSFAPRRTDFNPIPANQTGEEPMQIGRTRLPPEERQRRLRSGACLYCGQVGHYVANCPSLLKARAPRGSTPKPTAKLSD</sequence>
<reference evidence="4" key="4">
    <citation type="submission" date="2025-09" db="UniProtKB">
        <authorList>
            <consortium name="Ensembl"/>
        </authorList>
    </citation>
    <scope>IDENTIFICATION</scope>
    <source>
        <strain evidence="4">JP 163 A</strain>
    </source>
</reference>
<dbReference type="PANTHER" id="PTHR15503:SF22">
    <property type="entry name" value="TRANSPOSON TY3-I GAG POLYPROTEIN"/>
    <property type="match status" value="1"/>
</dbReference>
<keyword evidence="1" id="KW-0863">Zinc-finger</keyword>
<feature type="compositionally biased region" description="Basic and acidic residues" evidence="2">
    <location>
        <begin position="273"/>
        <end position="285"/>
    </location>
</feature>
<keyword evidence="1" id="KW-0479">Metal-binding</keyword>
<feature type="region of interest" description="Disordered" evidence="2">
    <location>
        <begin position="72"/>
        <end position="108"/>
    </location>
</feature>
<dbReference type="AlphaFoldDB" id="A0A3B5QH83"/>
<feature type="region of interest" description="Disordered" evidence="2">
    <location>
        <begin position="1"/>
        <end position="27"/>
    </location>
</feature>
<dbReference type="PROSITE" id="PS50158">
    <property type="entry name" value="ZF_CCHC"/>
    <property type="match status" value="1"/>
</dbReference>
<dbReference type="InterPro" id="IPR001878">
    <property type="entry name" value="Znf_CCHC"/>
</dbReference>
<proteinExistence type="predicted"/>
<evidence type="ECO:0000313" key="5">
    <source>
        <dbReference type="Proteomes" id="UP000002852"/>
    </source>
</evidence>
<keyword evidence="5" id="KW-1185">Reference proteome</keyword>
<protein>
    <recommendedName>
        <fullName evidence="3">CCHC-type domain-containing protein</fullName>
    </recommendedName>
</protein>
<evidence type="ECO:0000256" key="2">
    <source>
        <dbReference type="SAM" id="MobiDB-lite"/>
    </source>
</evidence>
<evidence type="ECO:0000259" key="3">
    <source>
        <dbReference type="PROSITE" id="PS50158"/>
    </source>
</evidence>
<name>A0A3B5QH83_XIPMA</name>